<gene>
    <name evidence="1" type="ORF">HMPREF9470_03972</name>
</gene>
<dbReference type="Proteomes" id="UP000037392">
    <property type="component" value="Unassembled WGS sequence"/>
</dbReference>
<proteinExistence type="predicted"/>
<name>A0A0J9BU19_9FIRM</name>
<sequence>MKGFKRQNQFFSLCGLNCGLCPMFLNKTVLAAAAVKETRHAKLQDAAWSTAIAGVNG</sequence>
<evidence type="ECO:0000313" key="1">
    <source>
        <dbReference type="EMBL" id="KMW16472.1"/>
    </source>
</evidence>
<organism evidence="1 2">
    <name type="scientific">[Clostridium] citroniae WAL-19142</name>
    <dbReference type="NCBI Taxonomy" id="742734"/>
    <lineage>
        <taxon>Bacteria</taxon>
        <taxon>Bacillati</taxon>
        <taxon>Bacillota</taxon>
        <taxon>Clostridia</taxon>
        <taxon>Lachnospirales</taxon>
        <taxon>Lachnospiraceae</taxon>
        <taxon>Enterocloster</taxon>
    </lineage>
</organism>
<dbReference type="EMBL" id="ADLK01000029">
    <property type="protein sequence ID" value="KMW16472.1"/>
    <property type="molecule type" value="Genomic_DNA"/>
</dbReference>
<protein>
    <submittedName>
        <fullName evidence="1">Uncharacterized protein</fullName>
    </submittedName>
</protein>
<evidence type="ECO:0000313" key="2">
    <source>
        <dbReference type="Proteomes" id="UP000037392"/>
    </source>
</evidence>
<reference evidence="1 2" key="1">
    <citation type="submission" date="2011-04" db="EMBL/GenBank/DDBJ databases">
        <title>The Genome Sequence of Clostridium citroniae WAL-19142.</title>
        <authorList>
            <consortium name="The Broad Institute Genome Sequencing Platform"/>
            <person name="Earl A."/>
            <person name="Ward D."/>
            <person name="Feldgarden M."/>
            <person name="Gevers D."/>
            <person name="Warren Y.A."/>
            <person name="Tyrrell K.L."/>
            <person name="Citron D.M."/>
            <person name="Goldstein E.J."/>
            <person name="Daigneault M."/>
            <person name="Allen-Vercoe E."/>
            <person name="Young S.K."/>
            <person name="Zeng Q."/>
            <person name="Gargeya S."/>
            <person name="Fitzgerald M."/>
            <person name="Haas B."/>
            <person name="Abouelleil A."/>
            <person name="Alvarado L."/>
            <person name="Arachchi H.M."/>
            <person name="Berlin A."/>
            <person name="Brown A."/>
            <person name="Chapman S.B."/>
            <person name="Chen Z."/>
            <person name="Dunbar C."/>
            <person name="Freedman E."/>
            <person name="Gearin G."/>
            <person name="Gellesch M."/>
            <person name="Goldberg J."/>
            <person name="Griggs A."/>
            <person name="Gujja S."/>
            <person name="Heilman E.R."/>
            <person name="Heiman D."/>
            <person name="Howarth C."/>
            <person name="Larson L."/>
            <person name="Lui A."/>
            <person name="MacDonald P.J."/>
            <person name="Mehta T."/>
            <person name="Montmayeur A."/>
            <person name="Murphy C."/>
            <person name="Neiman D."/>
            <person name="Pearson M."/>
            <person name="Priest M."/>
            <person name="Roberts A."/>
            <person name="Saif S."/>
            <person name="Shea T."/>
            <person name="Shenoy N."/>
            <person name="Sisk P."/>
            <person name="Stolte C."/>
            <person name="Sykes S."/>
            <person name="White J."/>
            <person name="Yandava C."/>
            <person name="Wortman J."/>
            <person name="Nusbaum C."/>
            <person name="Birren B."/>
        </authorList>
    </citation>
    <scope>NUCLEOTIDE SEQUENCE [LARGE SCALE GENOMIC DNA]</scope>
    <source>
        <strain evidence="1 2">WAL-19142</strain>
    </source>
</reference>
<comment type="caution">
    <text evidence="1">The sequence shown here is derived from an EMBL/GenBank/DDBJ whole genome shotgun (WGS) entry which is preliminary data.</text>
</comment>
<accession>A0A0J9BU19</accession>
<dbReference type="AlphaFoldDB" id="A0A0J9BU19"/>
<dbReference type="PATRIC" id="fig|742734.4.peg.4257"/>